<reference evidence="1" key="1">
    <citation type="submission" date="2022-03" db="EMBL/GenBank/DDBJ databases">
        <authorList>
            <person name="Sayadi A."/>
        </authorList>
    </citation>
    <scope>NUCLEOTIDE SEQUENCE</scope>
</reference>
<name>A0A9P0P4X4_ACAOB</name>
<dbReference type="EMBL" id="CAKOFQ010006740">
    <property type="protein sequence ID" value="CAH1967022.1"/>
    <property type="molecule type" value="Genomic_DNA"/>
</dbReference>
<keyword evidence="2" id="KW-1185">Reference proteome</keyword>
<protein>
    <submittedName>
        <fullName evidence="1">Uncharacterized protein</fullName>
    </submittedName>
</protein>
<sequence length="42" mass="5111">MRGQRKMRPGGEYLIPINNYDVSKRFQETKNIYKKKWTHGLQ</sequence>
<dbReference type="AlphaFoldDB" id="A0A9P0P4X4"/>
<proteinExistence type="predicted"/>
<organism evidence="1 2">
    <name type="scientific">Acanthoscelides obtectus</name>
    <name type="common">Bean weevil</name>
    <name type="synonym">Bruchus obtectus</name>
    <dbReference type="NCBI Taxonomy" id="200917"/>
    <lineage>
        <taxon>Eukaryota</taxon>
        <taxon>Metazoa</taxon>
        <taxon>Ecdysozoa</taxon>
        <taxon>Arthropoda</taxon>
        <taxon>Hexapoda</taxon>
        <taxon>Insecta</taxon>
        <taxon>Pterygota</taxon>
        <taxon>Neoptera</taxon>
        <taxon>Endopterygota</taxon>
        <taxon>Coleoptera</taxon>
        <taxon>Polyphaga</taxon>
        <taxon>Cucujiformia</taxon>
        <taxon>Chrysomeloidea</taxon>
        <taxon>Chrysomelidae</taxon>
        <taxon>Bruchinae</taxon>
        <taxon>Bruchini</taxon>
        <taxon>Acanthoscelides</taxon>
    </lineage>
</organism>
<evidence type="ECO:0000313" key="2">
    <source>
        <dbReference type="Proteomes" id="UP001152888"/>
    </source>
</evidence>
<accession>A0A9P0P4X4</accession>
<comment type="caution">
    <text evidence="1">The sequence shown here is derived from an EMBL/GenBank/DDBJ whole genome shotgun (WGS) entry which is preliminary data.</text>
</comment>
<gene>
    <name evidence="1" type="ORF">ACAOBT_LOCUS7174</name>
</gene>
<dbReference type="Proteomes" id="UP001152888">
    <property type="component" value="Unassembled WGS sequence"/>
</dbReference>
<evidence type="ECO:0000313" key="1">
    <source>
        <dbReference type="EMBL" id="CAH1967022.1"/>
    </source>
</evidence>